<dbReference type="GO" id="GO:0006355">
    <property type="term" value="P:regulation of DNA-templated transcription"/>
    <property type="evidence" value="ECO:0007669"/>
    <property type="project" value="InterPro"/>
</dbReference>
<feature type="domain" description="Response regulatory" evidence="9">
    <location>
        <begin position="4"/>
        <end position="118"/>
    </location>
</feature>
<dbReference type="AlphaFoldDB" id="A0A1I9YF08"/>
<reference evidence="11" key="2">
    <citation type="submission" date="2021-06" db="EMBL/GenBank/DDBJ databases">
        <authorList>
            <person name="Rogers T.H."/>
            <person name="Ramsay J.P."/>
            <person name="Wang P."/>
            <person name="Terpolilli J."/>
        </authorList>
    </citation>
    <scope>NUCLEOTIDE SEQUENCE</scope>
    <source>
        <strain evidence="11">WSM5005</strain>
    </source>
</reference>
<feature type="domain" description="OmpR/PhoB-type" evidence="10">
    <location>
        <begin position="132"/>
        <end position="230"/>
    </location>
</feature>
<dbReference type="PANTHER" id="PTHR48111:SF4">
    <property type="entry name" value="DNA-BINDING DUAL TRANSCRIPTIONAL REGULATOR OMPR"/>
    <property type="match status" value="1"/>
</dbReference>
<gene>
    <name evidence="11" type="ORF">BJG93_05530</name>
</gene>
<proteinExistence type="predicted"/>
<evidence type="ECO:0000313" key="12">
    <source>
        <dbReference type="Proteomes" id="UP000179860"/>
    </source>
</evidence>
<protein>
    <submittedName>
        <fullName evidence="11">Response regulator transcription factor</fullName>
    </submittedName>
</protein>
<dbReference type="InterPro" id="IPR016032">
    <property type="entry name" value="Sig_transdc_resp-reg_C-effctor"/>
</dbReference>
<dbReference type="SMART" id="SM00862">
    <property type="entry name" value="Trans_reg_C"/>
    <property type="match status" value="1"/>
</dbReference>
<dbReference type="OrthoDB" id="9113695at2"/>
<dbReference type="InterPro" id="IPR001867">
    <property type="entry name" value="OmpR/PhoB-type_DNA-bd"/>
</dbReference>
<dbReference type="Proteomes" id="UP000179860">
    <property type="component" value="Chromosome 1"/>
</dbReference>
<dbReference type="PANTHER" id="PTHR48111">
    <property type="entry name" value="REGULATOR OF RPOS"/>
    <property type="match status" value="1"/>
</dbReference>
<keyword evidence="2" id="KW-0902">Two-component regulatory system</keyword>
<dbReference type="KEGG" id="pspw:BJG93_05530"/>
<reference evidence="11" key="1">
    <citation type="submission" date="2016-09" db="EMBL/GenBank/DDBJ databases">
        <title>The Complete Genome of Burkholderia sprentiae wsm5005.</title>
        <authorList>
            <person name="De Meyer S."/>
            <person name="Wang P."/>
            <person name="Terpolilli J."/>
        </authorList>
    </citation>
    <scope>NUCLEOTIDE SEQUENCE [LARGE SCALE GENOMIC DNA]</scope>
    <source>
        <strain evidence="11">WSM5005</strain>
    </source>
</reference>
<dbReference type="RefSeq" id="WP_051374386.1">
    <property type="nucleotide sequence ID" value="NZ_CP017561.2"/>
</dbReference>
<evidence type="ECO:0000256" key="8">
    <source>
        <dbReference type="SAM" id="MobiDB-lite"/>
    </source>
</evidence>
<evidence type="ECO:0000313" key="11">
    <source>
        <dbReference type="EMBL" id="APA84891.1"/>
    </source>
</evidence>
<evidence type="ECO:0000256" key="7">
    <source>
        <dbReference type="PROSITE-ProRule" id="PRU01091"/>
    </source>
</evidence>
<dbReference type="InterPro" id="IPR011006">
    <property type="entry name" value="CheY-like_superfamily"/>
</dbReference>
<dbReference type="SMART" id="SM00448">
    <property type="entry name" value="REC"/>
    <property type="match status" value="1"/>
</dbReference>
<keyword evidence="3" id="KW-0805">Transcription regulation</keyword>
<name>A0A1I9YF08_9BURK</name>
<dbReference type="CDD" id="cd00383">
    <property type="entry name" value="trans_reg_C"/>
    <property type="match status" value="1"/>
</dbReference>
<evidence type="ECO:0000256" key="4">
    <source>
        <dbReference type="ARBA" id="ARBA00023125"/>
    </source>
</evidence>
<evidence type="ECO:0000259" key="9">
    <source>
        <dbReference type="PROSITE" id="PS50110"/>
    </source>
</evidence>
<dbReference type="Pfam" id="PF00072">
    <property type="entry name" value="Response_reg"/>
    <property type="match status" value="1"/>
</dbReference>
<dbReference type="GO" id="GO:0000156">
    <property type="term" value="F:phosphorelay response regulator activity"/>
    <property type="evidence" value="ECO:0007669"/>
    <property type="project" value="TreeGrafter"/>
</dbReference>
<comment type="caution">
    <text evidence="6">Lacks conserved residue(s) required for the propagation of feature annotation.</text>
</comment>
<evidence type="ECO:0000259" key="10">
    <source>
        <dbReference type="PROSITE" id="PS51755"/>
    </source>
</evidence>
<dbReference type="SUPFAM" id="SSF46894">
    <property type="entry name" value="C-terminal effector domain of the bipartite response regulators"/>
    <property type="match status" value="1"/>
</dbReference>
<dbReference type="GO" id="GO:0032993">
    <property type="term" value="C:protein-DNA complex"/>
    <property type="evidence" value="ECO:0007669"/>
    <property type="project" value="TreeGrafter"/>
</dbReference>
<keyword evidence="4 7" id="KW-0238">DNA-binding</keyword>
<dbReference type="STRING" id="754502.BJG93_05530"/>
<dbReference type="InterPro" id="IPR001789">
    <property type="entry name" value="Sig_transdc_resp-reg_receiver"/>
</dbReference>
<dbReference type="PROSITE" id="PS51755">
    <property type="entry name" value="OMPR_PHOB"/>
    <property type="match status" value="1"/>
</dbReference>
<dbReference type="InterPro" id="IPR036388">
    <property type="entry name" value="WH-like_DNA-bd_sf"/>
</dbReference>
<dbReference type="GO" id="GO:0000976">
    <property type="term" value="F:transcription cis-regulatory region binding"/>
    <property type="evidence" value="ECO:0007669"/>
    <property type="project" value="TreeGrafter"/>
</dbReference>
<dbReference type="SUPFAM" id="SSF52172">
    <property type="entry name" value="CheY-like"/>
    <property type="match status" value="1"/>
</dbReference>
<keyword evidence="1" id="KW-0597">Phosphoprotein</keyword>
<feature type="DNA-binding region" description="OmpR/PhoB-type" evidence="7">
    <location>
        <begin position="132"/>
        <end position="230"/>
    </location>
</feature>
<sequence length="273" mass="31020">MKPRILVVDDDPDCRDALRTCLQSNGFDVAVLYEPARVLERLELERPALIVMKSGPSFGGGLATLRMLREHRDDMPVILLAEPDDVVERIVALECGADDVLSRPFNVKEVLVRIRCVLRRVMDEPLHSPVHRQPFRFGGFELNFALRTLSFEGRPVPLQQTEYAVLHLFTTAPDRVLSREFIAHCIHSNARDQLPVVGLWIHRLRRRIEMDPSYPKLIQTVRARGYVFHPWATDDATTGALLSPPHGTLQRSASTRTDYPLATHQPAIRSRQA</sequence>
<evidence type="ECO:0000256" key="2">
    <source>
        <dbReference type="ARBA" id="ARBA00023012"/>
    </source>
</evidence>
<dbReference type="EMBL" id="CP017561">
    <property type="protein sequence ID" value="APA84891.1"/>
    <property type="molecule type" value="Genomic_DNA"/>
</dbReference>
<dbReference type="GO" id="GO:0005829">
    <property type="term" value="C:cytosol"/>
    <property type="evidence" value="ECO:0007669"/>
    <property type="project" value="TreeGrafter"/>
</dbReference>
<dbReference type="PROSITE" id="PS50110">
    <property type="entry name" value="RESPONSE_REGULATORY"/>
    <property type="match status" value="1"/>
</dbReference>
<dbReference type="Pfam" id="PF00486">
    <property type="entry name" value="Trans_reg_C"/>
    <property type="match status" value="1"/>
</dbReference>
<evidence type="ECO:0000256" key="1">
    <source>
        <dbReference type="ARBA" id="ARBA00022553"/>
    </source>
</evidence>
<feature type="region of interest" description="Disordered" evidence="8">
    <location>
        <begin position="239"/>
        <end position="273"/>
    </location>
</feature>
<accession>A0A1I9YF08</accession>
<keyword evidence="12" id="KW-1185">Reference proteome</keyword>
<dbReference type="InterPro" id="IPR039420">
    <property type="entry name" value="WalR-like"/>
</dbReference>
<organism evidence="11 12">
    <name type="scientific">Paraburkholderia sprentiae WSM5005</name>
    <dbReference type="NCBI Taxonomy" id="754502"/>
    <lineage>
        <taxon>Bacteria</taxon>
        <taxon>Pseudomonadati</taxon>
        <taxon>Pseudomonadota</taxon>
        <taxon>Betaproteobacteria</taxon>
        <taxon>Burkholderiales</taxon>
        <taxon>Burkholderiaceae</taxon>
        <taxon>Paraburkholderia</taxon>
    </lineage>
</organism>
<dbReference type="Gene3D" id="3.40.50.2300">
    <property type="match status" value="1"/>
</dbReference>
<keyword evidence="5" id="KW-0804">Transcription</keyword>
<dbReference type="Gene3D" id="1.10.10.10">
    <property type="entry name" value="Winged helix-like DNA-binding domain superfamily/Winged helix DNA-binding domain"/>
    <property type="match status" value="1"/>
</dbReference>
<evidence type="ECO:0000256" key="5">
    <source>
        <dbReference type="ARBA" id="ARBA00023163"/>
    </source>
</evidence>
<evidence type="ECO:0000256" key="6">
    <source>
        <dbReference type="PROSITE-ProRule" id="PRU00169"/>
    </source>
</evidence>
<evidence type="ECO:0000256" key="3">
    <source>
        <dbReference type="ARBA" id="ARBA00023015"/>
    </source>
</evidence>